<evidence type="ECO:0000313" key="6">
    <source>
        <dbReference type="EMBL" id="CAF0842803.1"/>
    </source>
</evidence>
<gene>
    <name evidence="7" type="ORF">JXQ802_LOCUS13430</name>
    <name evidence="6" type="ORF">PYM288_LOCUS6654</name>
</gene>
<feature type="domain" description="FAD-binding PCMH-type" evidence="5">
    <location>
        <begin position="34"/>
        <end position="206"/>
    </location>
</feature>
<dbReference type="SUPFAM" id="SSF56176">
    <property type="entry name" value="FAD-binding/transporter-associated domain-like"/>
    <property type="match status" value="1"/>
</dbReference>
<dbReference type="InterPro" id="IPR016169">
    <property type="entry name" value="FAD-bd_PCMH_sub2"/>
</dbReference>
<keyword evidence="3" id="KW-0274">FAD</keyword>
<dbReference type="EMBL" id="CAJNOH010000075">
    <property type="protein sequence ID" value="CAF0842803.1"/>
    <property type="molecule type" value="Genomic_DNA"/>
</dbReference>
<dbReference type="Proteomes" id="UP000663854">
    <property type="component" value="Unassembled WGS sequence"/>
</dbReference>
<dbReference type="InterPro" id="IPR036318">
    <property type="entry name" value="FAD-bd_PCMH-like_sf"/>
</dbReference>
<evidence type="ECO:0000259" key="5">
    <source>
        <dbReference type="PROSITE" id="PS51387"/>
    </source>
</evidence>
<evidence type="ECO:0000256" key="3">
    <source>
        <dbReference type="ARBA" id="ARBA00022827"/>
    </source>
</evidence>
<proteinExistence type="inferred from homology"/>
<evidence type="ECO:0000256" key="2">
    <source>
        <dbReference type="ARBA" id="ARBA00022630"/>
    </source>
</evidence>
<dbReference type="PANTHER" id="PTHR42973">
    <property type="entry name" value="BINDING OXIDOREDUCTASE, PUTATIVE (AFU_ORTHOLOGUE AFUA_1G17690)-RELATED"/>
    <property type="match status" value="1"/>
</dbReference>
<evidence type="ECO:0000256" key="1">
    <source>
        <dbReference type="ARBA" id="ARBA00005466"/>
    </source>
</evidence>
<evidence type="ECO:0000313" key="7">
    <source>
        <dbReference type="EMBL" id="CAF0985980.1"/>
    </source>
</evidence>
<dbReference type="InterPro" id="IPR016166">
    <property type="entry name" value="FAD-bd_PCMH"/>
</dbReference>
<dbReference type="Gene3D" id="3.40.50.300">
    <property type="entry name" value="P-loop containing nucleotide triphosphate hydrolases"/>
    <property type="match status" value="1"/>
</dbReference>
<comment type="caution">
    <text evidence="7">The sequence shown here is derived from an EMBL/GenBank/DDBJ whole genome shotgun (WGS) entry which is preliminary data.</text>
</comment>
<dbReference type="InterPro" id="IPR006094">
    <property type="entry name" value="Oxid_FAD_bind_N"/>
</dbReference>
<sequence>MNACKSIADNISAHSKVFYPFDLEYYESIKHYAATSTIFSVCSVEPNNAADVAIIIKIIRQGQVQFAIKGGGHAMNPGFSSTTGIHIAMRRFDTITYHPNNQTVDVGPGLVWDDVYRALAPYNVTVIGGRFSSVGVAGLILGGGYSWKSNQFGLSIDNVFEYELVTPNGTIVYVNNNSYPDIFFGLKGGYNNFGIVTKFNLRSVPQNQVYGGCLYYTWLQIDGVLEAITNFQVKNTDPRAQILSILAIKDGILGMDLVVFYDAPVAPDGIFKEFTDLHPIGILHSRSLLSIVQCTPGFLTDNLRGHIEAQDKNAKEALIKLAQQAKPIEMKGNNIAFFGLTSTGESTMLDSLLGEKKAATDVGETTLEVISYFGRNFVLRDIPSRNDEVSYMSMQYISFFKGLTRRLIFL</sequence>
<keyword evidence="2" id="KW-0285">Flavoprotein</keyword>
<reference evidence="7" key="1">
    <citation type="submission" date="2021-02" db="EMBL/GenBank/DDBJ databases">
        <authorList>
            <person name="Nowell W R."/>
        </authorList>
    </citation>
    <scope>NUCLEOTIDE SEQUENCE</scope>
</reference>
<name>A0A814FUE1_9BILA</name>
<dbReference type="GO" id="GO:0016491">
    <property type="term" value="F:oxidoreductase activity"/>
    <property type="evidence" value="ECO:0007669"/>
    <property type="project" value="UniProtKB-KW"/>
</dbReference>
<dbReference type="InterPro" id="IPR050416">
    <property type="entry name" value="FAD-linked_Oxidoreductase"/>
</dbReference>
<dbReference type="AlphaFoldDB" id="A0A814FUE1"/>
<comment type="similarity">
    <text evidence="1">Belongs to the oxygen-dependent FAD-linked oxidoreductase family.</text>
</comment>
<dbReference type="Gene3D" id="3.30.465.10">
    <property type="match status" value="1"/>
</dbReference>
<dbReference type="PANTHER" id="PTHR42973:SF13">
    <property type="entry name" value="FAD-BINDING PCMH-TYPE DOMAIN-CONTAINING PROTEIN"/>
    <property type="match status" value="1"/>
</dbReference>
<protein>
    <recommendedName>
        <fullName evidence="5">FAD-binding PCMH-type domain-containing protein</fullName>
    </recommendedName>
</protein>
<keyword evidence="8" id="KW-1185">Reference proteome</keyword>
<organism evidence="7 8">
    <name type="scientific">Rotaria sordida</name>
    <dbReference type="NCBI Taxonomy" id="392033"/>
    <lineage>
        <taxon>Eukaryota</taxon>
        <taxon>Metazoa</taxon>
        <taxon>Spiralia</taxon>
        <taxon>Gnathifera</taxon>
        <taxon>Rotifera</taxon>
        <taxon>Eurotatoria</taxon>
        <taxon>Bdelloidea</taxon>
        <taxon>Philodinida</taxon>
        <taxon>Philodinidae</taxon>
        <taxon>Rotaria</taxon>
    </lineage>
</organism>
<dbReference type="SUPFAM" id="SSF52540">
    <property type="entry name" value="P-loop containing nucleoside triphosphate hydrolases"/>
    <property type="match status" value="1"/>
</dbReference>
<dbReference type="InterPro" id="IPR027417">
    <property type="entry name" value="P-loop_NTPase"/>
</dbReference>
<keyword evidence="4" id="KW-0560">Oxidoreductase</keyword>
<dbReference type="Proteomes" id="UP000663870">
    <property type="component" value="Unassembled WGS sequence"/>
</dbReference>
<evidence type="ECO:0000256" key="4">
    <source>
        <dbReference type="ARBA" id="ARBA00023002"/>
    </source>
</evidence>
<dbReference type="EMBL" id="CAJNOL010000289">
    <property type="protein sequence ID" value="CAF0985980.1"/>
    <property type="molecule type" value="Genomic_DNA"/>
</dbReference>
<dbReference type="PROSITE" id="PS51387">
    <property type="entry name" value="FAD_PCMH"/>
    <property type="match status" value="1"/>
</dbReference>
<accession>A0A814FUE1</accession>
<dbReference type="Pfam" id="PF01565">
    <property type="entry name" value="FAD_binding_4"/>
    <property type="match status" value="1"/>
</dbReference>
<evidence type="ECO:0000313" key="8">
    <source>
        <dbReference type="Proteomes" id="UP000663870"/>
    </source>
</evidence>
<dbReference type="GO" id="GO:0071949">
    <property type="term" value="F:FAD binding"/>
    <property type="evidence" value="ECO:0007669"/>
    <property type="project" value="InterPro"/>
</dbReference>